<dbReference type="eggNOG" id="ENOG50326Q3">
    <property type="taxonomic scope" value="Bacteria"/>
</dbReference>
<evidence type="ECO:0000313" key="1">
    <source>
        <dbReference type="EMBL" id="EFU63549.1"/>
    </source>
</evidence>
<proteinExistence type="predicted"/>
<dbReference type="HOGENOM" id="CLU_3222729_0_0_9"/>
<protein>
    <submittedName>
        <fullName evidence="1">Uncharacterized protein</fullName>
    </submittedName>
</protein>
<evidence type="ECO:0000313" key="2">
    <source>
        <dbReference type="Proteomes" id="UP000004500"/>
    </source>
</evidence>
<dbReference type="Proteomes" id="UP000004500">
    <property type="component" value="Unassembled WGS sequence"/>
</dbReference>
<name>E6KKQ7_STROR</name>
<organism evidence="1 2">
    <name type="scientific">Streptococcus oralis ATCC 49296</name>
    <dbReference type="NCBI Taxonomy" id="888049"/>
    <lineage>
        <taxon>Bacteria</taxon>
        <taxon>Bacillati</taxon>
        <taxon>Bacillota</taxon>
        <taxon>Bacilli</taxon>
        <taxon>Lactobacillales</taxon>
        <taxon>Streptococcaceae</taxon>
        <taxon>Streptococcus</taxon>
    </lineage>
</organism>
<dbReference type="AlphaFoldDB" id="E6KKQ7"/>
<comment type="caution">
    <text evidence="1">The sequence shown here is derived from an EMBL/GenBank/DDBJ whole genome shotgun (WGS) entry which is preliminary data.</text>
</comment>
<sequence>MIIKSLYINLRIIKKEWREEYLVKEKFSFSSGTQVTFEKWINFF</sequence>
<dbReference type="EMBL" id="AEPO01000010">
    <property type="protein sequence ID" value="EFU63549.1"/>
    <property type="molecule type" value="Genomic_DNA"/>
</dbReference>
<gene>
    <name evidence="1" type="ORF">HMPREF8578_0822</name>
</gene>
<accession>E6KKQ7</accession>
<reference evidence="1 2" key="1">
    <citation type="submission" date="2010-11" db="EMBL/GenBank/DDBJ databases">
        <authorList>
            <person name="Muzny D."/>
            <person name="Qin X."/>
            <person name="Deng J."/>
            <person name="Jiang H."/>
            <person name="Liu Y."/>
            <person name="Qu J."/>
            <person name="Song X.-Z."/>
            <person name="Zhang L."/>
            <person name="Thornton R."/>
            <person name="Coyle M."/>
            <person name="Francisco L."/>
            <person name="Jackson L."/>
            <person name="Javaid M."/>
            <person name="Korchina V."/>
            <person name="Kovar C."/>
            <person name="Mata R."/>
            <person name="Mathew T."/>
            <person name="Ngo R."/>
            <person name="Nguyen L."/>
            <person name="Nguyen N."/>
            <person name="Okwuonu G."/>
            <person name="Ongeri F."/>
            <person name="Pham C."/>
            <person name="Simmons D."/>
            <person name="Wilczek-Boney K."/>
            <person name="Hale W."/>
            <person name="Jakkamsetti A."/>
            <person name="Pham P."/>
            <person name="Ruth R."/>
            <person name="San Lucas F."/>
            <person name="Warren J."/>
            <person name="Zhang J."/>
            <person name="Zhao Z."/>
            <person name="Zhou C."/>
            <person name="Zhu D."/>
            <person name="Lee S."/>
            <person name="Bess C."/>
            <person name="Blankenburg K."/>
            <person name="Forbes L."/>
            <person name="Fu Q."/>
            <person name="Gubbala S."/>
            <person name="Hirani K."/>
            <person name="Jayaseelan J.C."/>
            <person name="Lara F."/>
            <person name="Munidasa M."/>
            <person name="Palculict T."/>
            <person name="Patil S."/>
            <person name="Pu L.-L."/>
            <person name="Saada N."/>
            <person name="Tang L."/>
            <person name="Weissenberger G."/>
            <person name="Zhu Y."/>
            <person name="Hemphill L."/>
            <person name="Shang Y."/>
            <person name="Youmans B."/>
            <person name="Ayvaz T."/>
            <person name="Ross M."/>
            <person name="Santibanez J."/>
            <person name="Aqrawi P."/>
            <person name="Gross S."/>
            <person name="Joshi V."/>
            <person name="Fowler G."/>
            <person name="Nazareth L."/>
            <person name="Reid J."/>
            <person name="Worley K."/>
            <person name="Petrosino J."/>
            <person name="Highlander S."/>
            <person name="Gibbs R."/>
        </authorList>
    </citation>
    <scope>NUCLEOTIDE SEQUENCE [LARGE SCALE GENOMIC DNA]</scope>
    <source>
        <strain evidence="1 2">ATCC 49296</strain>
    </source>
</reference>